<sequence>MLHHRDDLSVSTIPDIPGSSCRTGALTTSTSSLDSSLLSSSTSFTPLRERCGFNLTIQIVPPPVTIAAKGHLEPHVSNLPRRRRKALDIKPEPLNGKFSVAEEK</sequence>
<dbReference type="AlphaFoldDB" id="A0AAD7HFN6"/>
<feature type="compositionally biased region" description="Low complexity" evidence="1">
    <location>
        <begin position="26"/>
        <end position="40"/>
    </location>
</feature>
<gene>
    <name evidence="2" type="ORF">DFH07DRAFT_947192</name>
</gene>
<reference evidence="2" key="1">
    <citation type="submission" date="2023-03" db="EMBL/GenBank/DDBJ databases">
        <title>Massive genome expansion in bonnet fungi (Mycena s.s.) driven by repeated elements and novel gene families across ecological guilds.</title>
        <authorList>
            <consortium name="Lawrence Berkeley National Laboratory"/>
            <person name="Harder C.B."/>
            <person name="Miyauchi S."/>
            <person name="Viragh M."/>
            <person name="Kuo A."/>
            <person name="Thoen E."/>
            <person name="Andreopoulos B."/>
            <person name="Lu D."/>
            <person name="Skrede I."/>
            <person name="Drula E."/>
            <person name="Henrissat B."/>
            <person name="Morin E."/>
            <person name="Kohler A."/>
            <person name="Barry K."/>
            <person name="LaButti K."/>
            <person name="Morin E."/>
            <person name="Salamov A."/>
            <person name="Lipzen A."/>
            <person name="Mereny Z."/>
            <person name="Hegedus B."/>
            <person name="Baldrian P."/>
            <person name="Stursova M."/>
            <person name="Weitz H."/>
            <person name="Taylor A."/>
            <person name="Grigoriev I.V."/>
            <person name="Nagy L.G."/>
            <person name="Martin F."/>
            <person name="Kauserud H."/>
        </authorList>
    </citation>
    <scope>NUCLEOTIDE SEQUENCE</scope>
    <source>
        <strain evidence="2">CBHHK188m</strain>
    </source>
</reference>
<dbReference type="Proteomes" id="UP001215280">
    <property type="component" value="Unassembled WGS sequence"/>
</dbReference>
<accession>A0AAD7HFN6</accession>
<evidence type="ECO:0000313" key="2">
    <source>
        <dbReference type="EMBL" id="KAJ7719015.1"/>
    </source>
</evidence>
<proteinExistence type="predicted"/>
<organism evidence="2 3">
    <name type="scientific">Mycena maculata</name>
    <dbReference type="NCBI Taxonomy" id="230809"/>
    <lineage>
        <taxon>Eukaryota</taxon>
        <taxon>Fungi</taxon>
        <taxon>Dikarya</taxon>
        <taxon>Basidiomycota</taxon>
        <taxon>Agaricomycotina</taxon>
        <taxon>Agaricomycetes</taxon>
        <taxon>Agaricomycetidae</taxon>
        <taxon>Agaricales</taxon>
        <taxon>Marasmiineae</taxon>
        <taxon>Mycenaceae</taxon>
        <taxon>Mycena</taxon>
    </lineage>
</organism>
<name>A0AAD7HFN6_9AGAR</name>
<comment type="caution">
    <text evidence="2">The sequence shown here is derived from an EMBL/GenBank/DDBJ whole genome shotgun (WGS) entry which is preliminary data.</text>
</comment>
<protein>
    <submittedName>
        <fullName evidence="2">Uncharacterized protein</fullName>
    </submittedName>
</protein>
<evidence type="ECO:0000313" key="3">
    <source>
        <dbReference type="Proteomes" id="UP001215280"/>
    </source>
</evidence>
<dbReference type="EMBL" id="JARJLG010000297">
    <property type="protein sequence ID" value="KAJ7719015.1"/>
    <property type="molecule type" value="Genomic_DNA"/>
</dbReference>
<feature type="region of interest" description="Disordered" evidence="1">
    <location>
        <begin position="1"/>
        <end position="40"/>
    </location>
</feature>
<keyword evidence="3" id="KW-1185">Reference proteome</keyword>
<feature type="region of interest" description="Disordered" evidence="1">
    <location>
        <begin position="83"/>
        <end position="104"/>
    </location>
</feature>
<evidence type="ECO:0000256" key="1">
    <source>
        <dbReference type="SAM" id="MobiDB-lite"/>
    </source>
</evidence>